<comment type="similarity">
    <text evidence="4">Belongs to the DAD/OST2 family.</text>
</comment>
<accession>A0ABQ8B5F7</accession>
<evidence type="ECO:0000313" key="12">
    <source>
        <dbReference type="EMBL" id="KAH0900041.1"/>
    </source>
</evidence>
<evidence type="ECO:0000256" key="6">
    <source>
        <dbReference type="ARBA" id="ARBA00022692"/>
    </source>
</evidence>
<reference evidence="12 13" key="1">
    <citation type="submission" date="2021-05" db="EMBL/GenBank/DDBJ databases">
        <title>Genome Assembly of Synthetic Allotetraploid Brassica napus Reveals Homoeologous Exchanges between Subgenomes.</title>
        <authorList>
            <person name="Davis J.T."/>
        </authorList>
    </citation>
    <scope>NUCLEOTIDE SEQUENCE [LARGE SCALE GENOMIC DNA]</scope>
    <source>
        <strain evidence="13">cv. Da-Ae</strain>
        <tissue evidence="12">Seedling</tissue>
    </source>
</reference>
<evidence type="ECO:0000256" key="4">
    <source>
        <dbReference type="ARBA" id="ARBA00009386"/>
    </source>
</evidence>
<comment type="subcellular location">
    <subcellularLocation>
        <location evidence="2">Endoplasmic reticulum membrane</location>
        <topology evidence="2">Multi-pass membrane protein</topology>
    </subcellularLocation>
</comment>
<proteinExistence type="inferred from homology"/>
<evidence type="ECO:0000256" key="2">
    <source>
        <dbReference type="ARBA" id="ARBA00004477"/>
    </source>
</evidence>
<feature type="signal peptide" evidence="11">
    <location>
        <begin position="1"/>
        <end position="24"/>
    </location>
</feature>
<evidence type="ECO:0000256" key="3">
    <source>
        <dbReference type="ARBA" id="ARBA00004922"/>
    </source>
</evidence>
<dbReference type="EMBL" id="JAGKQM010000012">
    <property type="protein sequence ID" value="KAH0900041.1"/>
    <property type="molecule type" value="Genomic_DNA"/>
</dbReference>
<keyword evidence="10" id="KW-0472">Membrane</keyword>
<comment type="caution">
    <text evidence="12">The sequence shown here is derived from an EMBL/GenBank/DDBJ whole genome shotgun (WGS) entry which is preliminary data.</text>
</comment>
<comment type="pathway">
    <text evidence="3">Protein modification; protein glycosylation.</text>
</comment>
<keyword evidence="9" id="KW-1133">Transmembrane helix</keyword>
<dbReference type="InterPro" id="IPR003038">
    <property type="entry name" value="DAD/Ost2"/>
</dbReference>
<evidence type="ECO:0000256" key="7">
    <source>
        <dbReference type="ARBA" id="ARBA00022703"/>
    </source>
</evidence>
<keyword evidence="7" id="KW-0053">Apoptosis</keyword>
<evidence type="ECO:0000256" key="9">
    <source>
        <dbReference type="ARBA" id="ARBA00022989"/>
    </source>
</evidence>
<name>A0ABQ8B5F7_BRANA</name>
<comment type="function">
    <text evidence="1">Subunit of the oligosaccharyl transferase (OST) complex that catalyzes the initial transfer of a defined glycan (Glc(3)Man(9)GlcNAc(2) in eukaryotes) from the lipid carrier dolichol-pyrophosphate to an asparagine residue within an Asn-X-Ser/Thr consensus motif in nascent polypeptide chains, the first step in protein N-glycosylation. N-glycosylation occurs cotranslationally and the complex associates with the Sec61 complex at the channel-forming translocon complex that mediates protein translocation across the endoplasmic reticulum (ER). All subunits are required for a maximal enzyme activity.</text>
</comment>
<dbReference type="Proteomes" id="UP000824890">
    <property type="component" value="Unassembled WGS sequence"/>
</dbReference>
<gene>
    <name evidence="12" type="ORF">HID58_049609</name>
</gene>
<keyword evidence="6" id="KW-0812">Transmembrane</keyword>
<evidence type="ECO:0000313" key="13">
    <source>
        <dbReference type="Proteomes" id="UP000824890"/>
    </source>
</evidence>
<keyword evidence="8" id="KW-0256">Endoplasmic reticulum</keyword>
<evidence type="ECO:0000256" key="1">
    <source>
        <dbReference type="ARBA" id="ARBA00002791"/>
    </source>
</evidence>
<evidence type="ECO:0000256" key="8">
    <source>
        <dbReference type="ARBA" id="ARBA00022824"/>
    </source>
</evidence>
<keyword evidence="13" id="KW-1185">Reference proteome</keyword>
<evidence type="ECO:0000256" key="11">
    <source>
        <dbReference type="SAM" id="SignalP"/>
    </source>
</evidence>
<protein>
    <submittedName>
        <fullName evidence="12">Uncharacterized protein</fullName>
    </submittedName>
</protein>
<organism evidence="12 13">
    <name type="scientific">Brassica napus</name>
    <name type="common">Rape</name>
    <dbReference type="NCBI Taxonomy" id="3708"/>
    <lineage>
        <taxon>Eukaryota</taxon>
        <taxon>Viridiplantae</taxon>
        <taxon>Streptophyta</taxon>
        <taxon>Embryophyta</taxon>
        <taxon>Tracheophyta</taxon>
        <taxon>Spermatophyta</taxon>
        <taxon>Magnoliopsida</taxon>
        <taxon>eudicotyledons</taxon>
        <taxon>Gunneridae</taxon>
        <taxon>Pentapetalae</taxon>
        <taxon>rosids</taxon>
        <taxon>malvids</taxon>
        <taxon>Brassicales</taxon>
        <taxon>Brassicaceae</taxon>
        <taxon>Brassiceae</taxon>
        <taxon>Brassica</taxon>
    </lineage>
</organism>
<keyword evidence="11" id="KW-0732">Signal</keyword>
<evidence type="ECO:0000256" key="5">
    <source>
        <dbReference type="ARBA" id="ARBA00011157"/>
    </source>
</evidence>
<dbReference type="Pfam" id="PF02109">
    <property type="entry name" value="DAD"/>
    <property type="match status" value="1"/>
</dbReference>
<feature type="chain" id="PRO_5047012038" evidence="11">
    <location>
        <begin position="25"/>
        <end position="108"/>
    </location>
</feature>
<comment type="subunit">
    <text evidence="5">Component of the oligosaccharyltransferase (OST) complex.</text>
</comment>
<evidence type="ECO:0000256" key="10">
    <source>
        <dbReference type="ARBA" id="ARBA00023136"/>
    </source>
</evidence>
<sequence>MMRKCMIWLVMITGLLFWDQSKNADPDSYTVPLQFLNALLSYLGDSVAYMALVGSFPFNSFMSRFLSGIGTAVLAVYEFGTRTSVYRFCAMQFHDTYELEQNWSSSKA</sequence>